<dbReference type="GO" id="GO:0004984">
    <property type="term" value="F:olfactory receptor activity"/>
    <property type="evidence" value="ECO:0007669"/>
    <property type="project" value="InterPro"/>
</dbReference>
<proteinExistence type="predicted"/>
<keyword evidence="2" id="KW-0716">Sensory transduction</keyword>
<keyword evidence="8" id="KW-0807">Transducer</keyword>
<dbReference type="GO" id="GO:0016020">
    <property type="term" value="C:membrane"/>
    <property type="evidence" value="ECO:0007669"/>
    <property type="project" value="UniProtKB-SubCell"/>
</dbReference>
<dbReference type="GO" id="GO:0005549">
    <property type="term" value="F:odorant binding"/>
    <property type="evidence" value="ECO:0007669"/>
    <property type="project" value="InterPro"/>
</dbReference>
<keyword evidence="3" id="KW-0812">Transmembrane</keyword>
<dbReference type="InterPro" id="IPR004117">
    <property type="entry name" value="7tm6_olfct_rcpt"/>
</dbReference>
<keyword evidence="7" id="KW-0675">Receptor</keyword>
<evidence type="ECO:0000256" key="1">
    <source>
        <dbReference type="ARBA" id="ARBA00004141"/>
    </source>
</evidence>
<evidence type="ECO:0000256" key="6">
    <source>
        <dbReference type="ARBA" id="ARBA00023136"/>
    </source>
</evidence>
<gene>
    <name evidence="9" type="ORF">ALC56_00012</name>
</gene>
<comment type="caution">
    <text evidence="9">The sequence shown here is derived from an EMBL/GenBank/DDBJ whole genome shotgun (WGS) entry which is preliminary data.</text>
</comment>
<evidence type="ECO:0000256" key="4">
    <source>
        <dbReference type="ARBA" id="ARBA00022725"/>
    </source>
</evidence>
<evidence type="ECO:0000256" key="8">
    <source>
        <dbReference type="ARBA" id="ARBA00023224"/>
    </source>
</evidence>
<evidence type="ECO:0000256" key="7">
    <source>
        <dbReference type="ARBA" id="ARBA00023170"/>
    </source>
</evidence>
<feature type="non-terminal residue" evidence="9">
    <location>
        <position position="1"/>
    </location>
</feature>
<keyword evidence="6" id="KW-0472">Membrane</keyword>
<keyword evidence="5" id="KW-1133">Transmembrane helix</keyword>
<dbReference type="Proteomes" id="UP000078541">
    <property type="component" value="Unassembled WGS sequence"/>
</dbReference>
<reference evidence="9 10" key="1">
    <citation type="submission" date="2016-03" db="EMBL/GenBank/DDBJ databases">
        <title>Trachymyrmex septentrionalis WGS genome.</title>
        <authorList>
            <person name="Nygaard S."/>
            <person name="Hu H."/>
            <person name="Boomsma J."/>
            <person name="Zhang G."/>
        </authorList>
    </citation>
    <scope>NUCLEOTIDE SEQUENCE [LARGE SCALE GENOMIC DNA]</scope>
    <source>
        <strain evidence="9">Tsep2-gDNA-1</strain>
        <tissue evidence="9">Whole body</tissue>
    </source>
</reference>
<accession>A0A151K3E3</accession>
<dbReference type="AlphaFoldDB" id="A0A151K3E3"/>
<dbReference type="GO" id="GO:0007165">
    <property type="term" value="P:signal transduction"/>
    <property type="evidence" value="ECO:0007669"/>
    <property type="project" value="UniProtKB-KW"/>
</dbReference>
<dbReference type="EMBL" id="LKEZ01001973">
    <property type="protein sequence ID" value="KYN50636.1"/>
    <property type="molecule type" value="Genomic_DNA"/>
</dbReference>
<name>A0A151K3E3_9HYME</name>
<comment type="subcellular location">
    <subcellularLocation>
        <location evidence="1">Membrane</location>
        <topology evidence="1">Multi-pass membrane protein</topology>
    </subcellularLocation>
</comment>
<evidence type="ECO:0000256" key="2">
    <source>
        <dbReference type="ARBA" id="ARBA00022606"/>
    </source>
</evidence>
<dbReference type="Pfam" id="PF02949">
    <property type="entry name" value="7tm_6"/>
    <property type="match status" value="1"/>
</dbReference>
<keyword evidence="4" id="KW-0552">Olfaction</keyword>
<keyword evidence="10" id="KW-1185">Reference proteome</keyword>
<organism evidence="9 10">
    <name type="scientific">Trachymyrmex septentrionalis</name>
    <dbReference type="NCBI Taxonomy" id="34720"/>
    <lineage>
        <taxon>Eukaryota</taxon>
        <taxon>Metazoa</taxon>
        <taxon>Ecdysozoa</taxon>
        <taxon>Arthropoda</taxon>
        <taxon>Hexapoda</taxon>
        <taxon>Insecta</taxon>
        <taxon>Pterygota</taxon>
        <taxon>Neoptera</taxon>
        <taxon>Endopterygota</taxon>
        <taxon>Hymenoptera</taxon>
        <taxon>Apocrita</taxon>
        <taxon>Aculeata</taxon>
        <taxon>Formicoidea</taxon>
        <taxon>Formicidae</taxon>
        <taxon>Myrmicinae</taxon>
        <taxon>Trachymyrmex</taxon>
    </lineage>
</organism>
<protein>
    <submittedName>
        <fullName evidence="9">Uncharacterized protein</fullName>
    </submittedName>
</protein>
<evidence type="ECO:0000256" key="3">
    <source>
        <dbReference type="ARBA" id="ARBA00022692"/>
    </source>
</evidence>
<evidence type="ECO:0000313" key="10">
    <source>
        <dbReference type="Proteomes" id="UP000078541"/>
    </source>
</evidence>
<sequence length="63" mass="7316">FNIFKCNKVYYAAYSNKWYTMDPKVAEDLLLLMTRGSKQICLTVGKMSPVTMATFCSVRYFNI</sequence>
<evidence type="ECO:0000313" key="9">
    <source>
        <dbReference type="EMBL" id="KYN50636.1"/>
    </source>
</evidence>
<evidence type="ECO:0000256" key="5">
    <source>
        <dbReference type="ARBA" id="ARBA00022989"/>
    </source>
</evidence>
<dbReference type="STRING" id="34720.A0A151K3E3"/>